<protein>
    <submittedName>
        <fullName evidence="2">Inner-membrane translocator</fullName>
    </submittedName>
</protein>
<feature type="transmembrane region" description="Helical" evidence="1">
    <location>
        <begin position="6"/>
        <end position="24"/>
    </location>
</feature>
<keyword evidence="3" id="KW-1185">Reference proteome</keyword>
<dbReference type="OrthoDB" id="2972300at2"/>
<gene>
    <name evidence="2" type="ORF">CWR45_19415</name>
</gene>
<feature type="transmembrane region" description="Helical" evidence="1">
    <location>
        <begin position="31"/>
        <end position="55"/>
    </location>
</feature>
<name>A0A3D8PFU2_9BACI</name>
<proteinExistence type="predicted"/>
<keyword evidence="1" id="KW-0812">Transmembrane</keyword>
<dbReference type="Proteomes" id="UP000256520">
    <property type="component" value="Unassembled WGS sequence"/>
</dbReference>
<accession>A0A3D8PFU2</accession>
<reference evidence="3" key="1">
    <citation type="submission" date="2017-11" db="EMBL/GenBank/DDBJ databases">
        <authorList>
            <person name="Zhu W."/>
        </authorList>
    </citation>
    <scope>NUCLEOTIDE SEQUENCE [LARGE SCALE GENOMIC DNA]</scope>
    <source>
        <strain evidence="3">CAU 1051</strain>
    </source>
</reference>
<keyword evidence="1" id="KW-0472">Membrane</keyword>
<keyword evidence="1" id="KW-1133">Transmembrane helix</keyword>
<dbReference type="RefSeq" id="WP_115751487.1">
    <property type="nucleotide sequence ID" value="NZ_PIOD01000031.1"/>
</dbReference>
<evidence type="ECO:0000256" key="1">
    <source>
        <dbReference type="SAM" id="Phobius"/>
    </source>
</evidence>
<comment type="caution">
    <text evidence="2">The sequence shown here is derived from an EMBL/GenBank/DDBJ whole genome shotgun (WGS) entry which is preliminary data.</text>
</comment>
<evidence type="ECO:0000313" key="2">
    <source>
        <dbReference type="EMBL" id="RDW14943.1"/>
    </source>
</evidence>
<organism evidence="2 3">
    <name type="scientific">Oceanobacillus chungangensis</name>
    <dbReference type="NCBI Taxonomy" id="1229152"/>
    <lineage>
        <taxon>Bacteria</taxon>
        <taxon>Bacillati</taxon>
        <taxon>Bacillota</taxon>
        <taxon>Bacilli</taxon>
        <taxon>Bacillales</taxon>
        <taxon>Bacillaceae</taxon>
        <taxon>Oceanobacillus</taxon>
    </lineage>
</organism>
<feature type="transmembrane region" description="Helical" evidence="1">
    <location>
        <begin position="75"/>
        <end position="98"/>
    </location>
</feature>
<dbReference type="AlphaFoldDB" id="A0A3D8PFU2"/>
<sequence length="106" mass="11740">MGDSLVWFILLVLIFLFDGTAIYLQKNNKIPLWLSGIVMGIFVPIIFFALVNIFLQLSRVFDPTGTHEGAGFGAAFIALVLLANAIVFFIIGITLKIISFFKSKEV</sequence>
<evidence type="ECO:0000313" key="3">
    <source>
        <dbReference type="Proteomes" id="UP000256520"/>
    </source>
</evidence>
<dbReference type="EMBL" id="PIOD01000031">
    <property type="protein sequence ID" value="RDW14943.1"/>
    <property type="molecule type" value="Genomic_DNA"/>
</dbReference>